<dbReference type="SUPFAM" id="SSF111369">
    <property type="entry name" value="HlyD-like secretion proteins"/>
    <property type="match status" value="1"/>
</dbReference>
<reference evidence="7 8" key="1">
    <citation type="submission" date="2020-08" db="EMBL/GenBank/DDBJ databases">
        <title>Whole genome shotgun sequence of Actinoplanes ianthinogenes NBRC 13996.</title>
        <authorList>
            <person name="Komaki H."/>
            <person name="Tamura T."/>
        </authorList>
    </citation>
    <scope>NUCLEOTIDE SEQUENCE [LARGE SCALE GENOMIC DNA]</scope>
    <source>
        <strain evidence="7 8">NBRC 13996</strain>
    </source>
</reference>
<comment type="subcellular location">
    <subcellularLocation>
        <location evidence="1">Cell envelope</location>
    </subcellularLocation>
</comment>
<evidence type="ECO:0000259" key="5">
    <source>
        <dbReference type="Pfam" id="PF25967"/>
    </source>
</evidence>
<dbReference type="InterPro" id="IPR058627">
    <property type="entry name" value="MdtA-like_C"/>
</dbReference>
<dbReference type="Gene3D" id="2.40.420.20">
    <property type="match status" value="1"/>
</dbReference>
<comment type="similarity">
    <text evidence="2">Belongs to the membrane fusion protein (MFP) (TC 8.A.1) family.</text>
</comment>
<dbReference type="Gene3D" id="2.40.30.170">
    <property type="match status" value="1"/>
</dbReference>
<dbReference type="Pfam" id="PF25967">
    <property type="entry name" value="RND-MFP_C"/>
    <property type="match status" value="1"/>
</dbReference>
<gene>
    <name evidence="7" type="ORF">Aiant_68570</name>
</gene>
<dbReference type="InterPro" id="IPR050465">
    <property type="entry name" value="UPF0194_transport"/>
</dbReference>
<dbReference type="PANTHER" id="PTHR32347:SF23">
    <property type="entry name" value="BLL5650 PROTEIN"/>
    <property type="match status" value="1"/>
</dbReference>
<dbReference type="InterPro" id="IPR058647">
    <property type="entry name" value="BSH_CzcB-like"/>
</dbReference>
<evidence type="ECO:0000256" key="3">
    <source>
        <dbReference type="ARBA" id="ARBA00023054"/>
    </source>
</evidence>
<name>A0ABN6CMA3_9ACTN</name>
<evidence type="ECO:0000313" key="7">
    <source>
        <dbReference type="EMBL" id="BCJ46200.1"/>
    </source>
</evidence>
<protein>
    <submittedName>
        <fullName evidence="7">Hemolysin secretion protein D</fullName>
    </submittedName>
</protein>
<dbReference type="Gene3D" id="2.40.50.100">
    <property type="match status" value="1"/>
</dbReference>
<dbReference type="PANTHER" id="PTHR32347">
    <property type="entry name" value="EFFLUX SYSTEM COMPONENT YKNX-RELATED"/>
    <property type="match status" value="1"/>
</dbReference>
<evidence type="ECO:0000256" key="2">
    <source>
        <dbReference type="ARBA" id="ARBA00009477"/>
    </source>
</evidence>
<dbReference type="Proteomes" id="UP000676967">
    <property type="component" value="Chromosome"/>
</dbReference>
<keyword evidence="3 4" id="KW-0175">Coiled coil</keyword>
<dbReference type="InterPro" id="IPR006143">
    <property type="entry name" value="RND_pump_MFP"/>
</dbReference>
<accession>A0ABN6CMA3</accession>
<evidence type="ECO:0000256" key="4">
    <source>
        <dbReference type="SAM" id="Coils"/>
    </source>
</evidence>
<evidence type="ECO:0000313" key="8">
    <source>
        <dbReference type="Proteomes" id="UP000676967"/>
    </source>
</evidence>
<dbReference type="NCBIfam" id="TIGR01730">
    <property type="entry name" value="RND_mfp"/>
    <property type="match status" value="1"/>
</dbReference>
<proteinExistence type="inferred from homology"/>
<dbReference type="Pfam" id="PF25973">
    <property type="entry name" value="BSH_CzcB"/>
    <property type="match status" value="1"/>
</dbReference>
<sequence length="359" mass="35873">MVGAGAAVTVAVLHDRNDARRSAEVVAVAVDKGKVTLDVATTGTVEPATTRELSFAVAGTVEAITVRPGTKVTAGQTLATVDDTGAADDVTSAETILSDARDRLDDAEATAASVTAAATACATTNTGHLTAVGEPSAAVSAAAATACPTRGYPDTGNDSILAAQQTVNRATRAVAEARAALGGAVIKAPIAGTVVAVAGSVGDTVSSGKTFVTLADTYTMQVRADFPEADAGSLRVGQTGTVTLADHDDPLKATVVQVDPVGTSDGALVRYGVVLSFTAPPSDLLVGQSAQVTVRVGETGDVLRIPSTAVHDISGGSGTVLVRTGSVSTRRTVTVGLRGDQHTEVTAGLTAGEQVVRSW</sequence>
<dbReference type="EMBL" id="AP023356">
    <property type="protein sequence ID" value="BCJ46200.1"/>
    <property type="molecule type" value="Genomic_DNA"/>
</dbReference>
<evidence type="ECO:0000259" key="6">
    <source>
        <dbReference type="Pfam" id="PF25973"/>
    </source>
</evidence>
<evidence type="ECO:0000256" key="1">
    <source>
        <dbReference type="ARBA" id="ARBA00004196"/>
    </source>
</evidence>
<feature type="coiled-coil region" evidence="4">
    <location>
        <begin position="90"/>
        <end position="117"/>
    </location>
</feature>
<feature type="domain" description="Multidrug resistance protein MdtA-like C-terminal permuted SH3" evidence="5">
    <location>
        <begin position="302"/>
        <end position="356"/>
    </location>
</feature>
<organism evidence="7 8">
    <name type="scientific">Actinoplanes ianthinogenes</name>
    <dbReference type="NCBI Taxonomy" id="122358"/>
    <lineage>
        <taxon>Bacteria</taxon>
        <taxon>Bacillati</taxon>
        <taxon>Actinomycetota</taxon>
        <taxon>Actinomycetes</taxon>
        <taxon>Micromonosporales</taxon>
        <taxon>Micromonosporaceae</taxon>
        <taxon>Actinoplanes</taxon>
    </lineage>
</organism>
<feature type="domain" description="CzcB-like barrel-sandwich hybrid" evidence="6">
    <location>
        <begin position="54"/>
        <end position="216"/>
    </location>
</feature>
<keyword evidence="8" id="KW-1185">Reference proteome</keyword>